<keyword evidence="4" id="KW-0560">Oxidoreductase</keyword>
<dbReference type="GeneID" id="31006139"/>
<dbReference type="PANTHER" id="PTHR47178">
    <property type="entry name" value="MONOOXYGENASE, FAD-BINDING"/>
    <property type="match status" value="1"/>
</dbReference>
<dbReference type="PANTHER" id="PTHR47178:SF6">
    <property type="entry name" value="FAD-BINDING DOMAIN-CONTAINING PROTEIN"/>
    <property type="match status" value="1"/>
</dbReference>
<dbReference type="SUPFAM" id="SSF51905">
    <property type="entry name" value="FAD/NAD(P)-binding domain"/>
    <property type="match status" value="1"/>
</dbReference>
<dbReference type="InterPro" id="IPR002938">
    <property type="entry name" value="FAD-bd"/>
</dbReference>
<evidence type="ECO:0000259" key="6">
    <source>
        <dbReference type="Pfam" id="PF01494"/>
    </source>
</evidence>
<protein>
    <recommendedName>
        <fullName evidence="6">FAD-binding domain-containing protein</fullName>
    </recommendedName>
</protein>
<dbReference type="RefSeq" id="XP_020118035.1">
    <property type="nucleotide sequence ID" value="XM_020268876.1"/>
</dbReference>
<proteinExistence type="predicted"/>
<sequence length="375" mass="41519">MSTEPTVLIIGGGLGGLTLGQILRKKNIPFRIFDRDASPAARSQGWCLTLHFILNELKSELPEDIIPLLDTTSHLHNYGTDSDAAIIEGVTGEEELHLGPKEGRPFVRANRVRLREVLATNLIVEYDKYFQHYEETASGITAHFADGTVATGDILVGADGAHSLVRKQLLGAEKAKNHLLPIEVCMGETTLNKAQYEQIFRDIAKSFYTVNASALFFSGLHGVSDDKETARYYWMTCQQKNVADKTAISKIEYYHRAVNAVRHMQSRFLLPLYNTTPDEIVNPPISLEDFVPPSEGLPRGRVTLLGDALHVMTPFRGSGGNLAMKDGLDLGSFIGRSNGDIPDTLQKYEDLAVPRAIDIVLDSRERILAWTDSKN</sequence>
<gene>
    <name evidence="7" type="ORF">UA08_06384</name>
</gene>
<keyword evidence="2" id="KW-0285">Flavoprotein</keyword>
<dbReference type="AlphaFoldDB" id="A0A225AI64"/>
<dbReference type="EMBL" id="LFMY01000010">
    <property type="protein sequence ID" value="OKL57914.1"/>
    <property type="molecule type" value="Genomic_DNA"/>
</dbReference>
<organism evidence="7 8">
    <name type="scientific">Talaromyces atroroseus</name>
    <dbReference type="NCBI Taxonomy" id="1441469"/>
    <lineage>
        <taxon>Eukaryota</taxon>
        <taxon>Fungi</taxon>
        <taxon>Dikarya</taxon>
        <taxon>Ascomycota</taxon>
        <taxon>Pezizomycotina</taxon>
        <taxon>Eurotiomycetes</taxon>
        <taxon>Eurotiomycetidae</taxon>
        <taxon>Eurotiales</taxon>
        <taxon>Trichocomaceae</taxon>
        <taxon>Talaromyces</taxon>
        <taxon>Talaromyces sect. Trachyspermi</taxon>
    </lineage>
</organism>
<dbReference type="STRING" id="1441469.A0A225AI64"/>
<dbReference type="Pfam" id="PF01494">
    <property type="entry name" value="FAD_binding_3"/>
    <property type="match status" value="1"/>
</dbReference>
<evidence type="ECO:0000256" key="2">
    <source>
        <dbReference type="ARBA" id="ARBA00022630"/>
    </source>
</evidence>
<keyword evidence="5" id="KW-0503">Monooxygenase</keyword>
<evidence type="ECO:0000256" key="4">
    <source>
        <dbReference type="ARBA" id="ARBA00023002"/>
    </source>
</evidence>
<comment type="cofactor">
    <cofactor evidence="1">
        <name>FAD</name>
        <dbReference type="ChEBI" id="CHEBI:57692"/>
    </cofactor>
</comment>
<feature type="domain" description="FAD-binding" evidence="6">
    <location>
        <begin position="133"/>
        <end position="335"/>
    </location>
</feature>
<dbReference type="OrthoDB" id="47494at2759"/>
<evidence type="ECO:0000256" key="3">
    <source>
        <dbReference type="ARBA" id="ARBA00022827"/>
    </source>
</evidence>
<evidence type="ECO:0000313" key="7">
    <source>
        <dbReference type="EMBL" id="OKL57914.1"/>
    </source>
</evidence>
<evidence type="ECO:0000256" key="5">
    <source>
        <dbReference type="ARBA" id="ARBA00023033"/>
    </source>
</evidence>
<evidence type="ECO:0000313" key="8">
    <source>
        <dbReference type="Proteomes" id="UP000214365"/>
    </source>
</evidence>
<dbReference type="GO" id="GO:0071949">
    <property type="term" value="F:FAD binding"/>
    <property type="evidence" value="ECO:0007669"/>
    <property type="project" value="InterPro"/>
</dbReference>
<evidence type="ECO:0000256" key="1">
    <source>
        <dbReference type="ARBA" id="ARBA00001974"/>
    </source>
</evidence>
<dbReference type="Gene3D" id="3.50.50.60">
    <property type="entry name" value="FAD/NAD(P)-binding domain"/>
    <property type="match status" value="1"/>
</dbReference>
<reference evidence="7 8" key="1">
    <citation type="submission" date="2015-06" db="EMBL/GenBank/DDBJ databases">
        <title>Talaromyces atroroseus IBT 11181 draft genome.</title>
        <authorList>
            <person name="Rasmussen K.B."/>
            <person name="Rasmussen S."/>
            <person name="Petersen B."/>
            <person name="Sicheritz-Ponten T."/>
            <person name="Mortensen U.H."/>
            <person name="Thrane U."/>
        </authorList>
    </citation>
    <scope>NUCLEOTIDE SEQUENCE [LARGE SCALE GENOMIC DNA]</scope>
    <source>
        <strain evidence="7 8">IBT 11181</strain>
    </source>
</reference>
<keyword evidence="3" id="KW-0274">FAD</keyword>
<name>A0A225AI64_TALAT</name>
<dbReference type="Proteomes" id="UP000214365">
    <property type="component" value="Unassembled WGS sequence"/>
</dbReference>
<keyword evidence="8" id="KW-1185">Reference proteome</keyword>
<comment type="caution">
    <text evidence="7">The sequence shown here is derived from an EMBL/GenBank/DDBJ whole genome shotgun (WGS) entry which is preliminary data.</text>
</comment>
<dbReference type="InterPro" id="IPR036188">
    <property type="entry name" value="FAD/NAD-bd_sf"/>
</dbReference>
<dbReference type="PRINTS" id="PR00420">
    <property type="entry name" value="RNGMNOXGNASE"/>
</dbReference>
<accession>A0A225AI64</accession>
<dbReference type="GO" id="GO:0004497">
    <property type="term" value="F:monooxygenase activity"/>
    <property type="evidence" value="ECO:0007669"/>
    <property type="project" value="UniProtKB-KW"/>
</dbReference>